<dbReference type="AlphaFoldDB" id="A0A8E0S0J7"/>
<dbReference type="Gene3D" id="3.30.1520.10">
    <property type="entry name" value="Phox-like domain"/>
    <property type="match status" value="1"/>
</dbReference>
<reference evidence="5" key="1">
    <citation type="submission" date="2019-05" db="EMBL/GenBank/DDBJ databases">
        <title>Annotation for the trematode Fasciolopsis buski.</title>
        <authorList>
            <person name="Choi Y.-J."/>
        </authorList>
    </citation>
    <scope>NUCLEOTIDE SEQUENCE</scope>
    <source>
        <strain evidence="5">HT</strain>
        <tissue evidence="5">Whole worm</tissue>
    </source>
</reference>
<evidence type="ECO:0000259" key="4">
    <source>
        <dbReference type="PROSITE" id="PS51207"/>
    </source>
</evidence>
<comment type="caution">
    <text evidence="5">The sequence shown here is derived from an EMBL/GenBank/DDBJ whole genome shotgun (WGS) entry which is preliminary data.</text>
</comment>
<gene>
    <name evidence="5" type="ORF">FBUS_04050</name>
</gene>
<evidence type="ECO:0000259" key="3">
    <source>
        <dbReference type="PROSITE" id="PS50195"/>
    </source>
</evidence>
<keyword evidence="2" id="KW-0472">Membrane</keyword>
<dbReference type="Proteomes" id="UP000728185">
    <property type="component" value="Unassembled WGS sequence"/>
</dbReference>
<feature type="domain" description="PX" evidence="3">
    <location>
        <begin position="698"/>
        <end position="820"/>
    </location>
</feature>
<sequence>MEWWILLTLVAVCLLGHYGPMLLIYTVVALFCFILGVILSMEGFSFHGFFPRQKCSVSKGIPVVTAIMDAEGVPKPNIKMSPSPALDVVFNQIISYIIRDYIYSWYSPLTPDTVFPSELHRLLQRITANTAKKVSEVNWIPFLTEVLPGDVASHIRLYRSMLEREVSYPGQDHVKLFFDCEAETEKTICRESICVSREQEQEHLRRLSDLFLFLILPLEEYRVPAVRYIARELLVSAVLIPVIDLLSDPDFVNRSVAWFAKDSAFTSEYFVQALKMSDSKDELQVVVNQLNSFMDVLRGRDTGGDDDASIKAQLGSLEYVRKICTARLRQIKEGITEKPEHLLAYHLQPGMRLYDMSFKELMSTSVALVSFLDYLTSVDKHPLLRLYLNCVSFRDNARQLLDEERAASPDLELNAMITDDSVAVNEPSDNEPVESDVSCSALDGNSLNDFVDNLSQLTGTPAVDGDALSPDHSWSPSLETSSFVADTVSSVDETSESGKTTQMVNDLRAFGILLCSNLLKQLPPSVEPMVQQALRNLTSSPGQLDSEAFSEVEAKLSEMLSDGQCFGAFKRSPQYVQLLAELDLLKDPPEQMTTTGASSLEAQPTSNSDTSAMSISVTEDQIGVTSASTGLQQTNPAKPSTKSSTLGTPSSSSNLGSLLQSIKLSSTENESGDPKKRSEFFAATPITSAGASTLSVGPHAETYTAQIVRSEIMQDSYVMYTIKVSCTSMVSGHTDFWQTLRRFSHFAELHSLITDRCGRIPRLKLPPKNAFSNLNREFLSRRRRELNEYLSVLCGPQFHAAYPVARSLVVDFLNPDSWERGRGQSRGVRRWLPLTLLVSLARDSVGQIFIRSIFEWLLFFILQIEVFKIFYCR</sequence>
<dbReference type="SUPFAM" id="SSF48097">
    <property type="entry name" value="Regulator of G-protein signaling, RGS"/>
    <property type="match status" value="1"/>
</dbReference>
<name>A0A8E0S0J7_9TREM</name>
<dbReference type="PANTHER" id="PTHR22775:SF3">
    <property type="entry name" value="SORTING NEXIN-13"/>
    <property type="match status" value="1"/>
</dbReference>
<feature type="region of interest" description="Disordered" evidence="1">
    <location>
        <begin position="587"/>
        <end position="611"/>
    </location>
</feature>
<dbReference type="InterPro" id="IPR001683">
    <property type="entry name" value="PX_dom"/>
</dbReference>
<dbReference type="EMBL" id="LUCM01003451">
    <property type="protein sequence ID" value="KAA0195787.1"/>
    <property type="molecule type" value="Genomic_DNA"/>
</dbReference>
<dbReference type="PROSITE" id="PS51207">
    <property type="entry name" value="PXA"/>
    <property type="match status" value="1"/>
</dbReference>
<protein>
    <submittedName>
        <fullName evidence="5">Putative Sorting nexin</fullName>
    </submittedName>
</protein>
<dbReference type="SMART" id="SM00313">
    <property type="entry name" value="PXA"/>
    <property type="match status" value="1"/>
</dbReference>
<dbReference type="GO" id="GO:0035091">
    <property type="term" value="F:phosphatidylinositol binding"/>
    <property type="evidence" value="ECO:0007669"/>
    <property type="project" value="InterPro"/>
</dbReference>
<feature type="compositionally biased region" description="Low complexity" evidence="1">
    <location>
        <begin position="638"/>
        <end position="654"/>
    </location>
</feature>
<dbReference type="InterPro" id="IPR003114">
    <property type="entry name" value="Phox_assoc"/>
</dbReference>
<keyword evidence="2" id="KW-0812">Transmembrane</keyword>
<evidence type="ECO:0000256" key="2">
    <source>
        <dbReference type="SAM" id="Phobius"/>
    </source>
</evidence>
<evidence type="ECO:0000256" key="1">
    <source>
        <dbReference type="SAM" id="MobiDB-lite"/>
    </source>
</evidence>
<feature type="region of interest" description="Disordered" evidence="1">
    <location>
        <begin position="627"/>
        <end position="654"/>
    </location>
</feature>
<feature type="domain" description="PXA" evidence="4">
    <location>
        <begin position="83"/>
        <end position="264"/>
    </location>
</feature>
<feature type="compositionally biased region" description="Polar residues" evidence="1">
    <location>
        <begin position="591"/>
        <end position="611"/>
    </location>
</feature>
<dbReference type="OrthoDB" id="5772781at2759"/>
<dbReference type="PANTHER" id="PTHR22775">
    <property type="entry name" value="SORTING NEXIN"/>
    <property type="match status" value="1"/>
</dbReference>
<dbReference type="InterPro" id="IPR036305">
    <property type="entry name" value="RGS_sf"/>
</dbReference>
<evidence type="ECO:0000313" key="5">
    <source>
        <dbReference type="EMBL" id="KAA0195787.1"/>
    </source>
</evidence>
<dbReference type="PROSITE" id="PS50195">
    <property type="entry name" value="PX"/>
    <property type="match status" value="1"/>
</dbReference>
<dbReference type="InterPro" id="IPR036871">
    <property type="entry name" value="PX_dom_sf"/>
</dbReference>
<accession>A0A8E0S0J7</accession>
<dbReference type="Pfam" id="PF00787">
    <property type="entry name" value="PX"/>
    <property type="match status" value="1"/>
</dbReference>
<organism evidence="5 6">
    <name type="scientific">Fasciolopsis buskii</name>
    <dbReference type="NCBI Taxonomy" id="27845"/>
    <lineage>
        <taxon>Eukaryota</taxon>
        <taxon>Metazoa</taxon>
        <taxon>Spiralia</taxon>
        <taxon>Lophotrochozoa</taxon>
        <taxon>Platyhelminthes</taxon>
        <taxon>Trematoda</taxon>
        <taxon>Digenea</taxon>
        <taxon>Plagiorchiida</taxon>
        <taxon>Echinostomata</taxon>
        <taxon>Echinostomatoidea</taxon>
        <taxon>Fasciolidae</taxon>
        <taxon>Fasciolopsis</taxon>
    </lineage>
</organism>
<dbReference type="SMART" id="SM00312">
    <property type="entry name" value="PX"/>
    <property type="match status" value="1"/>
</dbReference>
<dbReference type="SUPFAM" id="SSF64268">
    <property type="entry name" value="PX domain"/>
    <property type="match status" value="1"/>
</dbReference>
<dbReference type="Pfam" id="PF02194">
    <property type="entry name" value="PXA"/>
    <property type="match status" value="1"/>
</dbReference>
<keyword evidence="6" id="KW-1185">Reference proteome</keyword>
<evidence type="ECO:0000313" key="6">
    <source>
        <dbReference type="Proteomes" id="UP000728185"/>
    </source>
</evidence>
<feature type="compositionally biased region" description="Polar residues" evidence="1">
    <location>
        <begin position="627"/>
        <end position="637"/>
    </location>
</feature>
<proteinExistence type="predicted"/>
<feature type="transmembrane region" description="Helical" evidence="2">
    <location>
        <begin position="22"/>
        <end position="44"/>
    </location>
</feature>
<keyword evidence="2" id="KW-1133">Transmembrane helix</keyword>